<dbReference type="AlphaFoldDB" id="A0A2P2MM09"/>
<dbReference type="Gene3D" id="3.30.200.20">
    <property type="entry name" value="Phosphorylase Kinase, domain 1"/>
    <property type="match status" value="1"/>
</dbReference>
<dbReference type="PROSITE" id="PS50011">
    <property type="entry name" value="PROTEIN_KINASE_DOM"/>
    <property type="match status" value="1"/>
</dbReference>
<name>A0A2P2MM09_RHIMU</name>
<keyword evidence="6 11" id="KW-0547">Nucleotide-binding</keyword>
<protein>
    <recommendedName>
        <fullName evidence="2">mitogen-activated protein kinase</fullName>
        <ecNumber evidence="2">2.7.11.24</ecNumber>
    </recommendedName>
</protein>
<keyword evidence="8 11" id="KW-0067">ATP-binding</keyword>
<dbReference type="InterPro" id="IPR000719">
    <property type="entry name" value="Prot_kinase_dom"/>
</dbReference>
<keyword evidence="4" id="KW-0597">Phosphoprotein</keyword>
<evidence type="ECO:0000256" key="5">
    <source>
        <dbReference type="ARBA" id="ARBA00022679"/>
    </source>
</evidence>
<evidence type="ECO:0000256" key="4">
    <source>
        <dbReference type="ARBA" id="ARBA00022553"/>
    </source>
</evidence>
<evidence type="ECO:0000256" key="7">
    <source>
        <dbReference type="ARBA" id="ARBA00022777"/>
    </source>
</evidence>
<dbReference type="InterPro" id="IPR050117">
    <property type="entry name" value="MAPK"/>
</dbReference>
<proteinExistence type="inferred from homology"/>
<dbReference type="SMART" id="SM00220">
    <property type="entry name" value="S_TKc"/>
    <property type="match status" value="1"/>
</dbReference>
<organism evidence="13">
    <name type="scientific">Rhizophora mucronata</name>
    <name type="common">Asiatic mangrove</name>
    <dbReference type="NCBI Taxonomy" id="61149"/>
    <lineage>
        <taxon>Eukaryota</taxon>
        <taxon>Viridiplantae</taxon>
        <taxon>Streptophyta</taxon>
        <taxon>Embryophyta</taxon>
        <taxon>Tracheophyta</taxon>
        <taxon>Spermatophyta</taxon>
        <taxon>Magnoliopsida</taxon>
        <taxon>eudicotyledons</taxon>
        <taxon>Gunneridae</taxon>
        <taxon>Pentapetalae</taxon>
        <taxon>rosids</taxon>
        <taxon>fabids</taxon>
        <taxon>Malpighiales</taxon>
        <taxon>Rhizophoraceae</taxon>
        <taxon>Rhizophora</taxon>
    </lineage>
</organism>
<feature type="domain" description="Protein kinase" evidence="12">
    <location>
        <begin position="37"/>
        <end position="160"/>
    </location>
</feature>
<dbReference type="SUPFAM" id="SSF56112">
    <property type="entry name" value="Protein kinase-like (PK-like)"/>
    <property type="match status" value="1"/>
</dbReference>
<evidence type="ECO:0000313" key="13">
    <source>
        <dbReference type="EMBL" id="MBX31249.1"/>
    </source>
</evidence>
<keyword evidence="5" id="KW-0808">Transferase</keyword>
<accession>A0A2P2MM09</accession>
<keyword evidence="7" id="KW-0418">Kinase</keyword>
<dbReference type="PROSITE" id="PS00107">
    <property type="entry name" value="PROTEIN_KINASE_ATP"/>
    <property type="match status" value="1"/>
</dbReference>
<sequence>MENEGMIIGYTGNSSYGVRYVQYNILGNLFEVSSKYVPPIQALGRGASGIVCCARNAETNEEVAIKKVGNAFDNRIDAKRTLREIKLLCHMDHENIIKIKDIIPPPMKESFNDVYIVYELMDTDLHQIIRSKQALTDDHCQVSLMNLNPFCNLYVVDLFV</sequence>
<dbReference type="GO" id="GO:0004707">
    <property type="term" value="F:MAP kinase activity"/>
    <property type="evidence" value="ECO:0007669"/>
    <property type="project" value="UniProtKB-EC"/>
</dbReference>
<dbReference type="FunFam" id="3.30.200.20:FF:000046">
    <property type="entry name" value="Mitogen-activated protein kinase"/>
    <property type="match status" value="1"/>
</dbReference>
<evidence type="ECO:0000259" key="12">
    <source>
        <dbReference type="PROSITE" id="PS50011"/>
    </source>
</evidence>
<feature type="binding site" evidence="11">
    <location>
        <position position="67"/>
    </location>
    <ligand>
        <name>ATP</name>
        <dbReference type="ChEBI" id="CHEBI:30616"/>
    </ligand>
</feature>
<evidence type="ECO:0000256" key="11">
    <source>
        <dbReference type="PROSITE-ProRule" id="PRU10141"/>
    </source>
</evidence>
<evidence type="ECO:0000256" key="10">
    <source>
        <dbReference type="ARBA" id="ARBA00048312"/>
    </source>
</evidence>
<dbReference type="EC" id="2.7.11.24" evidence="2"/>
<dbReference type="Pfam" id="PF00069">
    <property type="entry name" value="Pkinase"/>
    <property type="match status" value="1"/>
</dbReference>
<evidence type="ECO:0000256" key="8">
    <source>
        <dbReference type="ARBA" id="ARBA00022840"/>
    </source>
</evidence>
<evidence type="ECO:0000256" key="3">
    <source>
        <dbReference type="ARBA" id="ARBA00022527"/>
    </source>
</evidence>
<evidence type="ECO:0000256" key="9">
    <source>
        <dbReference type="ARBA" id="ARBA00047592"/>
    </source>
</evidence>
<dbReference type="InterPro" id="IPR017441">
    <property type="entry name" value="Protein_kinase_ATP_BS"/>
</dbReference>
<dbReference type="EMBL" id="GGEC01050765">
    <property type="protein sequence ID" value="MBX31249.1"/>
    <property type="molecule type" value="Transcribed_RNA"/>
</dbReference>
<dbReference type="InterPro" id="IPR011009">
    <property type="entry name" value="Kinase-like_dom_sf"/>
</dbReference>
<evidence type="ECO:0000256" key="2">
    <source>
        <dbReference type="ARBA" id="ARBA00012411"/>
    </source>
</evidence>
<dbReference type="Gene3D" id="1.10.510.10">
    <property type="entry name" value="Transferase(Phosphotransferase) domain 1"/>
    <property type="match status" value="1"/>
</dbReference>
<evidence type="ECO:0000256" key="6">
    <source>
        <dbReference type="ARBA" id="ARBA00022741"/>
    </source>
</evidence>
<reference evidence="13" key="1">
    <citation type="submission" date="2018-02" db="EMBL/GenBank/DDBJ databases">
        <title>Rhizophora mucronata_Transcriptome.</title>
        <authorList>
            <person name="Meera S.P."/>
            <person name="Sreeshan A."/>
            <person name="Augustine A."/>
        </authorList>
    </citation>
    <scope>NUCLEOTIDE SEQUENCE</scope>
    <source>
        <tissue evidence="13">Leaf</tissue>
    </source>
</reference>
<keyword evidence="3" id="KW-0723">Serine/threonine-protein kinase</keyword>
<comment type="similarity">
    <text evidence="1">Belongs to the protein kinase superfamily. CMGC Ser/Thr protein kinase family. MAP kinase subfamily.</text>
</comment>
<dbReference type="GO" id="GO:0005524">
    <property type="term" value="F:ATP binding"/>
    <property type="evidence" value="ECO:0007669"/>
    <property type="project" value="UniProtKB-UniRule"/>
</dbReference>
<dbReference type="PANTHER" id="PTHR24055">
    <property type="entry name" value="MITOGEN-ACTIVATED PROTEIN KINASE"/>
    <property type="match status" value="1"/>
</dbReference>
<comment type="catalytic activity">
    <reaction evidence="10">
        <text>L-seryl-[protein] + ATP = O-phospho-L-seryl-[protein] + ADP + H(+)</text>
        <dbReference type="Rhea" id="RHEA:17989"/>
        <dbReference type="Rhea" id="RHEA-COMP:9863"/>
        <dbReference type="Rhea" id="RHEA-COMP:11604"/>
        <dbReference type="ChEBI" id="CHEBI:15378"/>
        <dbReference type="ChEBI" id="CHEBI:29999"/>
        <dbReference type="ChEBI" id="CHEBI:30616"/>
        <dbReference type="ChEBI" id="CHEBI:83421"/>
        <dbReference type="ChEBI" id="CHEBI:456216"/>
        <dbReference type="EC" id="2.7.11.24"/>
    </reaction>
</comment>
<evidence type="ECO:0000256" key="1">
    <source>
        <dbReference type="ARBA" id="ARBA00008832"/>
    </source>
</evidence>
<comment type="catalytic activity">
    <reaction evidence="9">
        <text>L-threonyl-[protein] + ATP = O-phospho-L-threonyl-[protein] + ADP + H(+)</text>
        <dbReference type="Rhea" id="RHEA:46608"/>
        <dbReference type="Rhea" id="RHEA-COMP:11060"/>
        <dbReference type="Rhea" id="RHEA-COMP:11605"/>
        <dbReference type="ChEBI" id="CHEBI:15378"/>
        <dbReference type="ChEBI" id="CHEBI:30013"/>
        <dbReference type="ChEBI" id="CHEBI:30616"/>
        <dbReference type="ChEBI" id="CHEBI:61977"/>
        <dbReference type="ChEBI" id="CHEBI:456216"/>
        <dbReference type="EC" id="2.7.11.24"/>
    </reaction>
</comment>